<comment type="caution">
    <text evidence="22">The sequence shown here is derived from an EMBL/GenBank/DDBJ whole genome shotgun (WGS) entry which is preliminary data.</text>
</comment>
<dbReference type="Pfam" id="PF02785">
    <property type="entry name" value="Biotin_carb_C"/>
    <property type="match status" value="1"/>
</dbReference>
<dbReference type="InterPro" id="IPR013815">
    <property type="entry name" value="ATP_grasp_subdomain_1"/>
</dbReference>
<evidence type="ECO:0000256" key="17">
    <source>
        <dbReference type="ARBA" id="ARBA00048600"/>
    </source>
</evidence>
<dbReference type="Gene3D" id="3.30.1490.20">
    <property type="entry name" value="ATP-grasp fold, A domain"/>
    <property type="match status" value="1"/>
</dbReference>
<dbReference type="InterPro" id="IPR005482">
    <property type="entry name" value="Biotin_COase_C"/>
</dbReference>
<keyword evidence="23" id="KW-1185">Reference proteome</keyword>
<evidence type="ECO:0000256" key="13">
    <source>
        <dbReference type="ARBA" id="ARBA00023098"/>
    </source>
</evidence>
<dbReference type="InterPro" id="IPR051602">
    <property type="entry name" value="ACC_Biotin_Carboxylase"/>
</dbReference>
<evidence type="ECO:0000256" key="19">
    <source>
        <dbReference type="RuleBase" id="RU365063"/>
    </source>
</evidence>
<evidence type="ECO:0000259" key="20">
    <source>
        <dbReference type="PROSITE" id="PS50975"/>
    </source>
</evidence>
<dbReference type="InterPro" id="IPR016185">
    <property type="entry name" value="PreATP-grasp_dom_sf"/>
</dbReference>
<evidence type="ECO:0000256" key="2">
    <source>
        <dbReference type="ARBA" id="ARBA00004956"/>
    </source>
</evidence>
<evidence type="ECO:0000256" key="14">
    <source>
        <dbReference type="ARBA" id="ARBA00023160"/>
    </source>
</evidence>
<dbReference type="SUPFAM" id="SSF52440">
    <property type="entry name" value="PreATP-grasp domain"/>
    <property type="match status" value="1"/>
</dbReference>
<evidence type="ECO:0000313" key="23">
    <source>
        <dbReference type="Proteomes" id="UP001294570"/>
    </source>
</evidence>
<dbReference type="PANTHER" id="PTHR48095:SF2">
    <property type="entry name" value="BIOTIN CARBOXYLASE, CHLOROPLASTIC"/>
    <property type="match status" value="1"/>
</dbReference>
<dbReference type="Pfam" id="PF00289">
    <property type="entry name" value="Biotin_carb_N"/>
    <property type="match status" value="1"/>
</dbReference>
<dbReference type="PROSITE" id="PS00866">
    <property type="entry name" value="CPSASE_1"/>
    <property type="match status" value="1"/>
</dbReference>
<protein>
    <recommendedName>
        <fullName evidence="5 19">Biotin carboxylase</fullName>
        <ecNumber evidence="4 19">6.3.4.14</ecNumber>
    </recommendedName>
    <alternativeName>
        <fullName evidence="16 19">Acetyl-coenzyme A carboxylase biotin carboxylase subunit A</fullName>
    </alternativeName>
</protein>
<evidence type="ECO:0000256" key="3">
    <source>
        <dbReference type="ARBA" id="ARBA00011750"/>
    </source>
</evidence>
<keyword evidence="12" id="KW-0460">Magnesium</keyword>
<evidence type="ECO:0000256" key="10">
    <source>
        <dbReference type="ARBA" id="ARBA00022832"/>
    </source>
</evidence>
<dbReference type="Gene3D" id="3.30.470.20">
    <property type="entry name" value="ATP-grasp fold, B domain"/>
    <property type="match status" value="1"/>
</dbReference>
<keyword evidence="8" id="KW-0479">Metal-binding</keyword>
<feature type="domain" description="Biotin carboxylation" evidence="21">
    <location>
        <begin position="1"/>
        <end position="445"/>
    </location>
</feature>
<evidence type="ECO:0000313" key="22">
    <source>
        <dbReference type="EMBL" id="MDY7218211.1"/>
    </source>
</evidence>
<evidence type="ECO:0000256" key="6">
    <source>
        <dbReference type="ARBA" id="ARBA00022516"/>
    </source>
</evidence>
<dbReference type="NCBIfam" id="TIGR00514">
    <property type="entry name" value="accC"/>
    <property type="match status" value="1"/>
</dbReference>
<dbReference type="GO" id="GO:0004075">
    <property type="term" value="F:biotin carboxylase activity"/>
    <property type="evidence" value="ECO:0007669"/>
    <property type="project" value="UniProtKB-EC"/>
</dbReference>
<feature type="domain" description="ATP-grasp" evidence="20">
    <location>
        <begin position="120"/>
        <end position="317"/>
    </location>
</feature>
<name>A0ABU5GMS9_9GAMM</name>
<keyword evidence="14 19" id="KW-0275">Fatty acid biosynthesis</keyword>
<comment type="pathway">
    <text evidence="2 19">Lipid metabolism; malonyl-CoA biosynthesis; malonyl-CoA from acetyl-CoA: step 1/1.</text>
</comment>
<dbReference type="SUPFAM" id="SSF56059">
    <property type="entry name" value="Glutathione synthetase ATP-binding domain-like"/>
    <property type="match status" value="1"/>
</dbReference>
<evidence type="ECO:0000259" key="21">
    <source>
        <dbReference type="PROSITE" id="PS50979"/>
    </source>
</evidence>
<dbReference type="Gene3D" id="3.40.50.20">
    <property type="match status" value="1"/>
</dbReference>
<dbReference type="InterPro" id="IPR004549">
    <property type="entry name" value="Acetyl_CoA_COase_biotin_COase"/>
</dbReference>
<keyword evidence="6 19" id="KW-0444">Lipid biosynthesis</keyword>
<dbReference type="InterPro" id="IPR005479">
    <property type="entry name" value="CPAse_ATP-bd"/>
</dbReference>
<dbReference type="PROSITE" id="PS50979">
    <property type="entry name" value="BC"/>
    <property type="match status" value="1"/>
</dbReference>
<dbReference type="InterPro" id="IPR005481">
    <property type="entry name" value="BC-like_N"/>
</dbReference>
<evidence type="ECO:0000256" key="9">
    <source>
        <dbReference type="ARBA" id="ARBA00022741"/>
    </source>
</evidence>
<keyword evidence="9 18" id="KW-0547">Nucleotide-binding</keyword>
<keyword evidence="15 19" id="KW-0092">Biotin</keyword>
<dbReference type="InterPro" id="IPR011764">
    <property type="entry name" value="Biotin_carboxylation_dom"/>
</dbReference>
<reference evidence="22 23" key="1">
    <citation type="submission" date="2023-12" db="EMBL/GenBank/DDBJ databases">
        <title>Denitrificimonas halotolerans sp. nov.,a novel species isolated from landfill leachate.</title>
        <authorList>
            <person name="Wang S."/>
        </authorList>
    </citation>
    <scope>NUCLEOTIDE SEQUENCE [LARGE SCALE GENOMIC DNA]</scope>
    <source>
        <strain evidence="22 23">JX-1</strain>
    </source>
</reference>
<sequence>MLEKVLIANRGEIALRVIRACKELGIKTVAVHSTVDRELMHLSLADESVCIGPAPGAQSYLNIPAIIAAAEVTGATAIHPGYGFLAENADFAEQVEESGFIFVGPKAETIRLMGDKVSAKAAMIAAGVPVVPGSDGPLPEDPEQALAIAREVGYPVIIKASGGGGGRGMRVVYKEEDLIRAAELTRNEGAQIFGNPMVYLEKYLVNPRHVEIQVLADGQGNAIHLGDRDCSLQRRHQKVIEEAPAPYIDEEARQRVYARCIKACNEIGYRGAGTFEFLYEDGHFYFIEMNTRIQVEHPITEMITGIDIVKEMLSIAGGNKLSIKQEDVVMKGHSIECRINAEDSDNFMPSPGLVKHFHAPGGNGVRIDSHLYSGYTVPPNYDSLIGKVITWGATREESMARMRNALDEIIIDGIKSNVALHRDLINDKGFCEGGVNIHYLEKKLGMSAK</sequence>
<dbReference type="PROSITE" id="PS50975">
    <property type="entry name" value="ATP_GRASP"/>
    <property type="match status" value="1"/>
</dbReference>
<dbReference type="PROSITE" id="PS00867">
    <property type="entry name" value="CPSASE_2"/>
    <property type="match status" value="1"/>
</dbReference>
<dbReference type="NCBIfam" id="NF006367">
    <property type="entry name" value="PRK08591.1"/>
    <property type="match status" value="1"/>
</dbReference>
<accession>A0ABU5GMS9</accession>
<dbReference type="Pfam" id="PF02786">
    <property type="entry name" value="CPSase_L_D2"/>
    <property type="match status" value="1"/>
</dbReference>
<dbReference type="SMART" id="SM00878">
    <property type="entry name" value="Biotin_carb_C"/>
    <property type="match status" value="1"/>
</dbReference>
<keyword evidence="7 19" id="KW-0436">Ligase</keyword>
<organism evidence="22 23">
    <name type="scientific">Denitrificimonas halotolerans</name>
    <dbReference type="NCBI Taxonomy" id="3098930"/>
    <lineage>
        <taxon>Bacteria</taxon>
        <taxon>Pseudomonadati</taxon>
        <taxon>Pseudomonadota</taxon>
        <taxon>Gammaproteobacteria</taxon>
        <taxon>Pseudomonadales</taxon>
        <taxon>Pseudomonadaceae</taxon>
        <taxon>Denitrificimonas</taxon>
    </lineage>
</organism>
<comment type="catalytic activity">
    <reaction evidence="17 19">
        <text>N(6)-biotinyl-L-lysyl-[protein] + hydrogencarbonate + ATP = N(6)-carboxybiotinyl-L-lysyl-[protein] + ADP + phosphate + H(+)</text>
        <dbReference type="Rhea" id="RHEA:13501"/>
        <dbReference type="Rhea" id="RHEA-COMP:10505"/>
        <dbReference type="Rhea" id="RHEA-COMP:10506"/>
        <dbReference type="ChEBI" id="CHEBI:15378"/>
        <dbReference type="ChEBI" id="CHEBI:17544"/>
        <dbReference type="ChEBI" id="CHEBI:30616"/>
        <dbReference type="ChEBI" id="CHEBI:43474"/>
        <dbReference type="ChEBI" id="CHEBI:83144"/>
        <dbReference type="ChEBI" id="CHEBI:83145"/>
        <dbReference type="ChEBI" id="CHEBI:456216"/>
        <dbReference type="EC" id="6.3.4.14"/>
    </reaction>
</comment>
<gene>
    <name evidence="22" type="primary">accC</name>
    <name evidence="22" type="ORF">TOI97_01260</name>
</gene>
<dbReference type="Proteomes" id="UP001294570">
    <property type="component" value="Unassembled WGS sequence"/>
</dbReference>
<dbReference type="EMBL" id="JAXIVU010000001">
    <property type="protein sequence ID" value="MDY7218211.1"/>
    <property type="molecule type" value="Genomic_DNA"/>
</dbReference>
<keyword evidence="13 19" id="KW-0443">Lipid metabolism</keyword>
<dbReference type="InterPro" id="IPR011761">
    <property type="entry name" value="ATP-grasp"/>
</dbReference>
<evidence type="ECO:0000256" key="11">
    <source>
        <dbReference type="ARBA" id="ARBA00022840"/>
    </source>
</evidence>
<evidence type="ECO:0000256" key="8">
    <source>
        <dbReference type="ARBA" id="ARBA00022723"/>
    </source>
</evidence>
<keyword evidence="10 19" id="KW-0276">Fatty acid metabolism</keyword>
<dbReference type="PANTHER" id="PTHR48095">
    <property type="entry name" value="PYRUVATE CARBOXYLASE SUBUNIT A"/>
    <property type="match status" value="1"/>
</dbReference>
<proteinExistence type="predicted"/>
<evidence type="ECO:0000256" key="5">
    <source>
        <dbReference type="ARBA" id="ARBA00017242"/>
    </source>
</evidence>
<evidence type="ECO:0000256" key="15">
    <source>
        <dbReference type="ARBA" id="ARBA00023267"/>
    </source>
</evidence>
<comment type="subunit">
    <text evidence="3 19">Acetyl-CoA carboxylase is a heterohexamer of biotin carboxyl carrier protein, biotin carboxylase and the two subunits of carboxyl transferase in a 2:2 complex.</text>
</comment>
<evidence type="ECO:0000256" key="7">
    <source>
        <dbReference type="ARBA" id="ARBA00022598"/>
    </source>
</evidence>
<dbReference type="SUPFAM" id="SSF51246">
    <property type="entry name" value="Rudiment single hybrid motif"/>
    <property type="match status" value="1"/>
</dbReference>
<evidence type="ECO:0000256" key="12">
    <source>
        <dbReference type="ARBA" id="ARBA00022842"/>
    </source>
</evidence>
<keyword evidence="11 18" id="KW-0067">ATP-binding</keyword>
<dbReference type="RefSeq" id="WP_321552305.1">
    <property type="nucleotide sequence ID" value="NZ_JAXIVU010000001.1"/>
</dbReference>
<evidence type="ECO:0000256" key="18">
    <source>
        <dbReference type="PROSITE-ProRule" id="PRU00409"/>
    </source>
</evidence>
<evidence type="ECO:0000256" key="4">
    <source>
        <dbReference type="ARBA" id="ARBA00013263"/>
    </source>
</evidence>
<evidence type="ECO:0000256" key="16">
    <source>
        <dbReference type="ARBA" id="ARBA00033786"/>
    </source>
</evidence>
<dbReference type="InterPro" id="IPR011054">
    <property type="entry name" value="Rudment_hybrid_motif"/>
</dbReference>
<comment type="function">
    <text evidence="1 19">This protein is a component of the acetyl coenzyme A carboxylase complex; first, biotin carboxylase catalyzes the carboxylation of the carrier protein and then the transcarboxylase transfers the carboxyl group to form malonyl-CoA.</text>
</comment>
<dbReference type="EC" id="6.3.4.14" evidence="4 19"/>
<evidence type="ECO:0000256" key="1">
    <source>
        <dbReference type="ARBA" id="ARBA00003761"/>
    </source>
</evidence>